<dbReference type="PRINTS" id="PR00039">
    <property type="entry name" value="HTHLYSR"/>
</dbReference>
<dbReference type="PANTHER" id="PTHR30346">
    <property type="entry name" value="TRANSCRIPTIONAL DUAL REGULATOR HCAR-RELATED"/>
    <property type="match status" value="1"/>
</dbReference>
<dbReference type="GO" id="GO:0003700">
    <property type="term" value="F:DNA-binding transcription factor activity"/>
    <property type="evidence" value="ECO:0007669"/>
    <property type="project" value="InterPro"/>
</dbReference>
<evidence type="ECO:0000256" key="1">
    <source>
        <dbReference type="ARBA" id="ARBA00009437"/>
    </source>
</evidence>
<comment type="caution">
    <text evidence="6">The sequence shown here is derived from an EMBL/GenBank/DDBJ whole genome shotgun (WGS) entry which is preliminary data.</text>
</comment>
<dbReference type="InterPro" id="IPR036390">
    <property type="entry name" value="WH_DNA-bd_sf"/>
</dbReference>
<dbReference type="SUPFAM" id="SSF46785">
    <property type="entry name" value="Winged helix' DNA-binding domain"/>
    <property type="match status" value="1"/>
</dbReference>
<evidence type="ECO:0000256" key="2">
    <source>
        <dbReference type="ARBA" id="ARBA00023015"/>
    </source>
</evidence>
<accession>A0A8J4A4M1</accession>
<protein>
    <submittedName>
        <fullName evidence="6">LysR family transcriptional regulator</fullName>
    </submittedName>
</protein>
<evidence type="ECO:0000256" key="4">
    <source>
        <dbReference type="ARBA" id="ARBA00023163"/>
    </source>
</evidence>
<dbReference type="Gene3D" id="3.40.190.10">
    <property type="entry name" value="Periplasmic binding protein-like II"/>
    <property type="match status" value="2"/>
</dbReference>
<dbReference type="Proteomes" id="UP000635606">
    <property type="component" value="Unassembled WGS sequence"/>
</dbReference>
<dbReference type="PROSITE" id="PS50931">
    <property type="entry name" value="HTH_LYSR"/>
    <property type="match status" value="1"/>
</dbReference>
<dbReference type="Pfam" id="PF00126">
    <property type="entry name" value="HTH_1"/>
    <property type="match status" value="1"/>
</dbReference>
<dbReference type="SUPFAM" id="SSF53850">
    <property type="entry name" value="Periplasmic binding protein-like II"/>
    <property type="match status" value="1"/>
</dbReference>
<keyword evidence="4" id="KW-0804">Transcription</keyword>
<evidence type="ECO:0000313" key="6">
    <source>
        <dbReference type="EMBL" id="GIJ75046.1"/>
    </source>
</evidence>
<comment type="similarity">
    <text evidence="1">Belongs to the LysR transcriptional regulatory family.</text>
</comment>
<dbReference type="Pfam" id="PF03466">
    <property type="entry name" value="LysR_substrate"/>
    <property type="match status" value="1"/>
</dbReference>
<dbReference type="FunFam" id="1.10.10.10:FF:000001">
    <property type="entry name" value="LysR family transcriptional regulator"/>
    <property type="match status" value="1"/>
</dbReference>
<dbReference type="GO" id="GO:0032993">
    <property type="term" value="C:protein-DNA complex"/>
    <property type="evidence" value="ECO:0007669"/>
    <property type="project" value="TreeGrafter"/>
</dbReference>
<dbReference type="InterPro" id="IPR000847">
    <property type="entry name" value="LysR_HTH_N"/>
</dbReference>
<evidence type="ECO:0000313" key="7">
    <source>
        <dbReference type="Proteomes" id="UP000635606"/>
    </source>
</evidence>
<dbReference type="RefSeq" id="WP_203934829.1">
    <property type="nucleotide sequence ID" value="NZ_BOPH01000148.1"/>
</dbReference>
<dbReference type="InterPro" id="IPR005119">
    <property type="entry name" value="LysR_subst-bd"/>
</dbReference>
<dbReference type="EMBL" id="BOPH01000148">
    <property type="protein sequence ID" value="GIJ75046.1"/>
    <property type="molecule type" value="Genomic_DNA"/>
</dbReference>
<dbReference type="AlphaFoldDB" id="A0A8J4A4M1"/>
<evidence type="ECO:0000259" key="5">
    <source>
        <dbReference type="PROSITE" id="PS50931"/>
    </source>
</evidence>
<gene>
    <name evidence="6" type="ORF">Voc01_099630</name>
</gene>
<proteinExistence type="inferred from homology"/>
<feature type="domain" description="HTH lysR-type" evidence="5">
    <location>
        <begin position="7"/>
        <end position="59"/>
    </location>
</feature>
<dbReference type="PANTHER" id="PTHR30346:SF29">
    <property type="entry name" value="LYSR SUBSTRATE-BINDING"/>
    <property type="match status" value="1"/>
</dbReference>
<name>A0A8J4A4M1_9ACTN</name>
<keyword evidence="3" id="KW-0238">DNA-binding</keyword>
<sequence length="315" mass="33349">MLDHWALRVLVEVADRGSFSAAGDALSMTQPAVSRQIAGLERRLGVALFRRVPRGVQLTGAGATAVELARDILVRARTLEAHMSALGTLETGQLRLSAFASANTSLVPDAIRHFARAYPGVSVSLLRPDPGHQVSAVREGRLDLALVTAWELCPDPRAAKDDLTVPPMDAGALAGVTLLPLAEEELLVALPADHRLAGRDRVPLRDLAGERWIEGAYPDCLGPLPPLTDALGARPVIGFVCDDWHGKQALVAAGAGITLVPTLTQHTVRPDVVVRPTTPALPARELFIAVAEPPFRPPAAAAMVAILMDLCAPAR</sequence>
<organism evidence="6 7">
    <name type="scientific">Virgisporangium ochraceum</name>
    <dbReference type="NCBI Taxonomy" id="65505"/>
    <lineage>
        <taxon>Bacteria</taxon>
        <taxon>Bacillati</taxon>
        <taxon>Actinomycetota</taxon>
        <taxon>Actinomycetes</taxon>
        <taxon>Micromonosporales</taxon>
        <taxon>Micromonosporaceae</taxon>
        <taxon>Virgisporangium</taxon>
    </lineage>
</organism>
<dbReference type="InterPro" id="IPR036388">
    <property type="entry name" value="WH-like_DNA-bd_sf"/>
</dbReference>
<reference evidence="6" key="1">
    <citation type="submission" date="2021-01" db="EMBL/GenBank/DDBJ databases">
        <title>Whole genome shotgun sequence of Virgisporangium ochraceum NBRC 16418.</title>
        <authorList>
            <person name="Komaki H."/>
            <person name="Tamura T."/>
        </authorList>
    </citation>
    <scope>NUCLEOTIDE SEQUENCE</scope>
    <source>
        <strain evidence="6">NBRC 16418</strain>
    </source>
</reference>
<keyword evidence="7" id="KW-1185">Reference proteome</keyword>
<dbReference type="Gene3D" id="1.10.10.10">
    <property type="entry name" value="Winged helix-like DNA-binding domain superfamily/Winged helix DNA-binding domain"/>
    <property type="match status" value="1"/>
</dbReference>
<dbReference type="GO" id="GO:0003677">
    <property type="term" value="F:DNA binding"/>
    <property type="evidence" value="ECO:0007669"/>
    <property type="project" value="UniProtKB-KW"/>
</dbReference>
<keyword evidence="2" id="KW-0805">Transcription regulation</keyword>
<evidence type="ECO:0000256" key="3">
    <source>
        <dbReference type="ARBA" id="ARBA00023125"/>
    </source>
</evidence>